<evidence type="ECO:0000313" key="1">
    <source>
        <dbReference type="EMBL" id="CAI3971068.1"/>
    </source>
</evidence>
<proteinExistence type="predicted"/>
<dbReference type="EMBL" id="OX359470">
    <property type="protein sequence ID" value="CAI3971068.1"/>
    <property type="molecule type" value="Genomic_DNA"/>
</dbReference>
<organism evidence="1">
    <name type="scientific">Ochrobactrum phage ORM_20</name>
    <dbReference type="NCBI Taxonomy" id="2985243"/>
    <lineage>
        <taxon>Viruses</taxon>
    </lineage>
</organism>
<sequence>MSLVGNITKVWAAKKLLLFLTKDITQLQAFKLGIIDAQGNQIIKRKDMDQKQKDAFGPYEKICLYVRRVLKNHGVASLAIALTYIEEEKYDEFMLHFKEIAGTNAEVVPAGGNQYSDLIGTVPVNAPPSHQQTDDFDRNVMLLEQILLADEDAPTTSTGGIAGYDVPFRREKNKDYEA</sequence>
<accession>A0A9N6ZFY1</accession>
<gene>
    <name evidence="1" type="ORF">ORM20_00014</name>
</gene>
<protein>
    <submittedName>
        <fullName evidence="1">Uncharacterized protein</fullName>
    </submittedName>
</protein>
<reference evidence="1" key="1">
    <citation type="submission" date="2022-10" db="EMBL/GenBank/DDBJ databases">
        <authorList>
            <person name="Meaden S."/>
        </authorList>
    </citation>
    <scope>NUCLEOTIDE SEQUENCE</scope>
</reference>
<name>A0A9N6ZFY1_9VIRU</name>